<dbReference type="NCBIfam" id="TIGR00269">
    <property type="entry name" value="TIGR00269 family protein"/>
    <property type="match status" value="1"/>
</dbReference>
<feature type="binding site" evidence="2">
    <location>
        <position position="4"/>
    </location>
    <ligand>
        <name>Zn(2+)</name>
        <dbReference type="ChEBI" id="CHEBI:29105"/>
        <label>1</label>
    </ligand>
</feature>
<feature type="binding site" evidence="2">
    <location>
        <position position="279"/>
    </location>
    <ligand>
        <name>Zn(2+)</name>
        <dbReference type="ChEBI" id="CHEBI:29105"/>
        <label>2</label>
    </ligand>
</feature>
<dbReference type="KEGG" id="mtp:Mthe_0575"/>
<dbReference type="InterPro" id="IPR011063">
    <property type="entry name" value="TilS/TtcA_N"/>
</dbReference>
<organism evidence="7 8">
    <name type="scientific">Methanothrix thermoacetophila (strain DSM 6194 / JCM 14653 / NBRC 101360 / PT)</name>
    <name type="common">Methanosaeta thermophila</name>
    <dbReference type="NCBI Taxonomy" id="349307"/>
    <lineage>
        <taxon>Archaea</taxon>
        <taxon>Methanobacteriati</taxon>
        <taxon>Methanobacteriota</taxon>
        <taxon>Stenosarchaea group</taxon>
        <taxon>Methanomicrobia</taxon>
        <taxon>Methanotrichales</taxon>
        <taxon>Methanotrichaceae</taxon>
        <taxon>Methanothrix</taxon>
    </lineage>
</organism>
<evidence type="ECO:0000256" key="3">
    <source>
        <dbReference type="PIRSR" id="PIRSR004976-51"/>
    </source>
</evidence>
<dbReference type="Pfam" id="PF01171">
    <property type="entry name" value="ATP_bind_3"/>
    <property type="match status" value="1"/>
</dbReference>
<dbReference type="GO" id="GO:0016740">
    <property type="term" value="F:transferase activity"/>
    <property type="evidence" value="ECO:0007669"/>
    <property type="project" value="UniProtKB-KW"/>
</dbReference>
<dbReference type="AlphaFoldDB" id="A0B6P2"/>
<feature type="binding site" evidence="3">
    <location>
        <begin position="54"/>
        <end position="56"/>
    </location>
    <ligand>
        <name>ATP</name>
        <dbReference type="ChEBI" id="CHEBI:30616"/>
    </ligand>
</feature>
<protein>
    <submittedName>
        <fullName evidence="7">PP-loop domain protein</fullName>
    </submittedName>
</protein>
<feature type="binding site" evidence="2">
    <location>
        <position position="291"/>
    </location>
    <ligand>
        <name>Zn(2+)</name>
        <dbReference type="ChEBI" id="CHEBI:29105"/>
        <label>2</label>
    </ligand>
</feature>
<name>A0B6P2_METTP</name>
<feature type="region of interest" description="Disordered" evidence="4">
    <location>
        <begin position="305"/>
        <end position="326"/>
    </location>
</feature>
<dbReference type="InterPro" id="IPR054306">
    <property type="entry name" value="TtuA-like_LIM_N"/>
</dbReference>
<dbReference type="SUPFAM" id="SSF52402">
    <property type="entry name" value="Adenine nucleotide alpha hydrolases-like"/>
    <property type="match status" value="1"/>
</dbReference>
<sequence>MVPCSRCGRPSVIHQRYSGLNLCAEHFEEDVQRKIRETLRTYRIFSRGGRVAVALSGGKDSSVLLYTLKRIFSHRRDIELIALMVDEGISGYREDTLQNAAALADRLDVPHITLSFREEFGITIDEIAERDLHQAPCTYCGVMRKHLLNKRARELNAIALATGHNLDDEAQTILLNYLRGDVDRLFRLLPKRPKEGLVYRIKPLRRIPEREVAIYAMIHGIFPRGHGSCPNVPRAMRLEVKNILNEIEARHPGTKYSILRGFDKIRELAPDIHVDLHRCERCGEPAGGSVCKTCQLLEGFRAKPLSHKSKNSCPDVRLGSSAGQSE</sequence>
<dbReference type="GeneID" id="4462556"/>
<reference evidence="7 8" key="1">
    <citation type="submission" date="2006-10" db="EMBL/GenBank/DDBJ databases">
        <title>Complete sequence of Methanosaeta thermophila PT.</title>
        <authorList>
            <consortium name="US DOE Joint Genome Institute"/>
            <person name="Copeland A."/>
            <person name="Lucas S."/>
            <person name="Lapidus A."/>
            <person name="Barry K."/>
            <person name="Detter J.C."/>
            <person name="Glavina del Rio T."/>
            <person name="Hammon N."/>
            <person name="Israni S."/>
            <person name="Pitluck S."/>
            <person name="Chain P."/>
            <person name="Malfatti S."/>
            <person name="Shin M."/>
            <person name="Vergez L."/>
            <person name="Schmutz J."/>
            <person name="Larimer F."/>
            <person name="Land M."/>
            <person name="Hauser L."/>
            <person name="Kyrpides N."/>
            <person name="Kim E."/>
            <person name="Smith K.S."/>
            <person name="Ingram-Smith C."/>
            <person name="Richardson P."/>
        </authorList>
    </citation>
    <scope>NUCLEOTIDE SEQUENCE [LARGE SCALE GENOMIC DNA]</scope>
    <source>
        <strain evidence="8">DSM 6194 / JCM 14653 / NBRC 101360 / PT</strain>
    </source>
</reference>
<evidence type="ECO:0000313" key="7">
    <source>
        <dbReference type="EMBL" id="ABK14366.1"/>
    </source>
</evidence>
<dbReference type="STRING" id="349307.Mthe_0575"/>
<feature type="binding site" evidence="2">
    <location>
        <position position="26"/>
    </location>
    <ligand>
        <name>Zn(2+)</name>
        <dbReference type="ChEBI" id="CHEBI:29105"/>
        <label>1</label>
    </ligand>
</feature>
<dbReference type="Proteomes" id="UP000000674">
    <property type="component" value="Chromosome"/>
</dbReference>
<feature type="domain" description="tRNA(Ile)-lysidine/2-thiocytidine synthase N-terminal" evidence="5">
    <location>
        <begin position="51"/>
        <end position="221"/>
    </location>
</feature>
<dbReference type="PANTHER" id="PTHR11807:SF12">
    <property type="entry name" value="CYTOPLASMIC TRNA 2-THIOLATION PROTEIN 1"/>
    <property type="match status" value="1"/>
</dbReference>
<dbReference type="Pfam" id="PF22082">
    <property type="entry name" value="TtuA_LIM_N"/>
    <property type="match status" value="1"/>
</dbReference>
<feature type="domain" description="2-thiouridine synthetase TtuA-like N-terminal LIM" evidence="6">
    <location>
        <begin position="4"/>
        <end position="27"/>
    </location>
</feature>
<feature type="binding site" evidence="3">
    <location>
        <position position="60"/>
    </location>
    <ligand>
        <name>ATP</name>
        <dbReference type="ChEBI" id="CHEBI:30616"/>
    </ligand>
</feature>
<dbReference type="OrthoDB" id="33422at2157"/>
<dbReference type="PIRSF" id="PIRSF004976">
    <property type="entry name" value="ATPase_YdaO"/>
    <property type="match status" value="1"/>
</dbReference>
<dbReference type="HOGENOM" id="CLU_026481_1_1_2"/>
<dbReference type="SMR" id="A0B6P2"/>
<dbReference type="GO" id="GO:0046872">
    <property type="term" value="F:metal ion binding"/>
    <property type="evidence" value="ECO:0007669"/>
    <property type="project" value="UniProtKB-KW"/>
</dbReference>
<evidence type="ECO:0000256" key="1">
    <source>
        <dbReference type="ARBA" id="ARBA00022679"/>
    </source>
</evidence>
<keyword evidence="2" id="KW-0479">Metal-binding</keyword>
<evidence type="ECO:0000256" key="2">
    <source>
        <dbReference type="PIRSR" id="PIRSR004976-50"/>
    </source>
</evidence>
<feature type="binding site" evidence="2">
    <location>
        <position position="294"/>
    </location>
    <ligand>
        <name>Zn(2+)</name>
        <dbReference type="ChEBI" id="CHEBI:29105"/>
        <label>2</label>
    </ligand>
</feature>
<dbReference type="Gene3D" id="3.40.50.620">
    <property type="entry name" value="HUPs"/>
    <property type="match status" value="1"/>
</dbReference>
<evidence type="ECO:0000313" key="8">
    <source>
        <dbReference type="Proteomes" id="UP000000674"/>
    </source>
</evidence>
<dbReference type="InterPro" id="IPR000541">
    <property type="entry name" value="Ncs6/Tuc1/Ctu1"/>
</dbReference>
<dbReference type="GO" id="GO:0000049">
    <property type="term" value="F:tRNA binding"/>
    <property type="evidence" value="ECO:0007669"/>
    <property type="project" value="InterPro"/>
</dbReference>
<dbReference type="PANTHER" id="PTHR11807">
    <property type="entry name" value="ATPASES OF THE PP SUPERFAMILY-RELATED"/>
    <property type="match status" value="1"/>
</dbReference>
<dbReference type="GO" id="GO:0002143">
    <property type="term" value="P:tRNA wobble position uridine thiolation"/>
    <property type="evidence" value="ECO:0007669"/>
    <property type="project" value="TreeGrafter"/>
</dbReference>
<dbReference type="GO" id="GO:0002144">
    <property type="term" value="C:cytosolic tRNA wobble base thiouridylase complex"/>
    <property type="evidence" value="ECO:0007669"/>
    <property type="project" value="TreeGrafter"/>
</dbReference>
<keyword evidence="2" id="KW-0862">Zinc</keyword>
<feature type="binding site" evidence="2">
    <location>
        <position position="7"/>
    </location>
    <ligand>
        <name>Zn(2+)</name>
        <dbReference type="ChEBI" id="CHEBI:29105"/>
        <label>1</label>
    </ligand>
</feature>
<feature type="binding site" evidence="2">
    <location>
        <position position="282"/>
    </location>
    <ligand>
        <name>Zn(2+)</name>
        <dbReference type="ChEBI" id="CHEBI:29105"/>
        <label>2</label>
    </ligand>
</feature>
<dbReference type="InterPro" id="IPR014729">
    <property type="entry name" value="Rossmann-like_a/b/a_fold"/>
</dbReference>
<feature type="binding site" evidence="3">
    <location>
        <position position="163"/>
    </location>
    <ligand>
        <name>ATP</name>
        <dbReference type="ChEBI" id="CHEBI:30616"/>
    </ligand>
</feature>
<feature type="binding site" evidence="2">
    <location>
        <position position="23"/>
    </location>
    <ligand>
        <name>Zn(2+)</name>
        <dbReference type="ChEBI" id="CHEBI:29105"/>
        <label>1</label>
    </ligand>
</feature>
<feature type="binding site" evidence="3">
    <location>
        <position position="168"/>
    </location>
    <ligand>
        <name>ATP</name>
        <dbReference type="ChEBI" id="CHEBI:30616"/>
    </ligand>
</feature>
<keyword evidence="8" id="KW-1185">Reference proteome</keyword>
<keyword evidence="3" id="KW-0547">Nucleotide-binding</keyword>
<keyword evidence="1" id="KW-0808">Transferase</keyword>
<evidence type="ECO:0000259" key="6">
    <source>
        <dbReference type="Pfam" id="PF22082"/>
    </source>
</evidence>
<dbReference type="InterPro" id="IPR035107">
    <property type="entry name" value="tRNA_thiolation_TtcA_Ctu1"/>
</dbReference>
<dbReference type="GO" id="GO:0005524">
    <property type="term" value="F:ATP binding"/>
    <property type="evidence" value="ECO:0007669"/>
    <property type="project" value="UniProtKB-KW"/>
</dbReference>
<evidence type="ECO:0000256" key="4">
    <source>
        <dbReference type="SAM" id="MobiDB-lite"/>
    </source>
</evidence>
<gene>
    <name evidence="7" type="ordered locus">Mthe_0575</name>
</gene>
<feature type="binding site" evidence="3">
    <location>
        <position position="85"/>
    </location>
    <ligand>
        <name>ATP</name>
        <dbReference type="ChEBI" id="CHEBI:30616"/>
    </ligand>
</feature>
<dbReference type="EMBL" id="CP000477">
    <property type="protein sequence ID" value="ABK14366.1"/>
    <property type="molecule type" value="Genomic_DNA"/>
</dbReference>
<evidence type="ECO:0000259" key="5">
    <source>
        <dbReference type="Pfam" id="PF01171"/>
    </source>
</evidence>
<dbReference type="RefSeq" id="WP_011695763.1">
    <property type="nucleotide sequence ID" value="NC_008553.1"/>
</dbReference>
<keyword evidence="3" id="KW-0067">ATP-binding</keyword>
<proteinExistence type="predicted"/>
<accession>A0B6P2</accession>